<accession>A0A8J3EK76</accession>
<evidence type="ECO:0000313" key="3">
    <source>
        <dbReference type="Proteomes" id="UP000602050"/>
    </source>
</evidence>
<dbReference type="Proteomes" id="UP000602050">
    <property type="component" value="Unassembled WGS sequence"/>
</dbReference>
<keyword evidence="3" id="KW-1185">Reference proteome</keyword>
<comment type="caution">
    <text evidence="2">The sequence shown here is derived from an EMBL/GenBank/DDBJ whole genome shotgun (WGS) entry which is preliminary data.</text>
</comment>
<protein>
    <submittedName>
        <fullName evidence="2">Uncharacterized protein</fullName>
    </submittedName>
</protein>
<keyword evidence="1" id="KW-0812">Transmembrane</keyword>
<reference evidence="2" key="2">
    <citation type="submission" date="2020-09" db="EMBL/GenBank/DDBJ databases">
        <authorList>
            <person name="Sun Q."/>
            <person name="Zhou Y."/>
        </authorList>
    </citation>
    <scope>NUCLEOTIDE SEQUENCE</scope>
    <source>
        <strain evidence="2">CGMCC 1.12360</strain>
    </source>
</reference>
<reference evidence="2" key="1">
    <citation type="journal article" date="2014" name="Int. J. Syst. Evol. Microbiol.">
        <title>Complete genome sequence of Corynebacterium casei LMG S-19264T (=DSM 44701T), isolated from a smear-ripened cheese.</title>
        <authorList>
            <consortium name="US DOE Joint Genome Institute (JGI-PGF)"/>
            <person name="Walter F."/>
            <person name="Albersmeier A."/>
            <person name="Kalinowski J."/>
            <person name="Ruckert C."/>
        </authorList>
    </citation>
    <scope>NUCLEOTIDE SEQUENCE</scope>
    <source>
        <strain evidence="2">CGMCC 1.12360</strain>
    </source>
</reference>
<keyword evidence="1" id="KW-0472">Membrane</keyword>
<keyword evidence="1" id="KW-1133">Transmembrane helix</keyword>
<evidence type="ECO:0000256" key="1">
    <source>
        <dbReference type="SAM" id="Phobius"/>
    </source>
</evidence>
<proteinExistence type="predicted"/>
<dbReference type="RefSeq" id="WP_188390920.1">
    <property type="nucleotide sequence ID" value="NZ_BMEV01000008.1"/>
</dbReference>
<organism evidence="2 3">
    <name type="scientific">Compostibacillus humi</name>
    <dbReference type="NCBI Taxonomy" id="1245525"/>
    <lineage>
        <taxon>Bacteria</taxon>
        <taxon>Bacillati</taxon>
        <taxon>Bacillota</taxon>
        <taxon>Bacilli</taxon>
        <taxon>Bacillales</taxon>
        <taxon>Bacillaceae</taxon>
        <taxon>Compostibacillus</taxon>
    </lineage>
</organism>
<evidence type="ECO:0000313" key="2">
    <source>
        <dbReference type="EMBL" id="GGH70886.1"/>
    </source>
</evidence>
<feature type="transmembrane region" description="Helical" evidence="1">
    <location>
        <begin position="6"/>
        <end position="28"/>
    </location>
</feature>
<dbReference type="EMBL" id="BMEV01000008">
    <property type="protein sequence ID" value="GGH70886.1"/>
    <property type="molecule type" value="Genomic_DNA"/>
</dbReference>
<sequence>MAVFIAFFIICVIGAFVLAGILIIIGTIKGKRDDKRFDAFIEEQGIQISKWDRFWSGHYIIYDEHENLLWVYHPGKEMAMAAPPADILGCELKIDEDTEYRTSLSSAAGRAIIGGVLAGGVGAVLGGVTARKDGRQLAHRVDLTLYFNSSEIPYLNINVYSDHEGVELHNSLFRDYYNQGMHWCKFIEQLAEAEQN</sequence>
<name>A0A8J3EK76_9BACI</name>
<dbReference type="AlphaFoldDB" id="A0A8J3EK76"/>
<gene>
    <name evidence="2" type="ORF">GCM10010978_06260</name>
</gene>